<dbReference type="Gene3D" id="3.40.50.150">
    <property type="entry name" value="Vaccinia Virus protein VP39"/>
    <property type="match status" value="1"/>
</dbReference>
<evidence type="ECO:0000256" key="1">
    <source>
        <dbReference type="ARBA" id="ARBA00022603"/>
    </source>
</evidence>
<dbReference type="SUPFAM" id="SSF46785">
    <property type="entry name" value="Winged helix' DNA-binding domain"/>
    <property type="match status" value="1"/>
</dbReference>
<keyword evidence="3" id="KW-0949">S-adenosyl-L-methionine</keyword>
<keyword evidence="2" id="KW-0808">Transferase</keyword>
<dbReference type="AlphaFoldDB" id="A0A8T0I9K6"/>
<evidence type="ECO:0008006" key="9">
    <source>
        <dbReference type="Google" id="ProtNLM"/>
    </source>
</evidence>
<keyword evidence="8" id="KW-1185">Reference proteome</keyword>
<dbReference type="Proteomes" id="UP000822688">
    <property type="component" value="Chromosome 4"/>
</dbReference>
<dbReference type="Gene3D" id="1.10.10.10">
    <property type="entry name" value="Winged helix-like DNA-binding domain superfamily/Winged helix DNA-binding domain"/>
    <property type="match status" value="1"/>
</dbReference>
<evidence type="ECO:0000256" key="3">
    <source>
        <dbReference type="ARBA" id="ARBA00022691"/>
    </source>
</evidence>
<dbReference type="PANTHER" id="PTHR11746">
    <property type="entry name" value="O-METHYLTRANSFERASE"/>
    <property type="match status" value="1"/>
</dbReference>
<dbReference type="InterPro" id="IPR036390">
    <property type="entry name" value="WH_DNA-bd_sf"/>
</dbReference>
<protein>
    <recommendedName>
        <fullName evidence="9">O-methyltransferase</fullName>
    </recommendedName>
</protein>
<organism evidence="7 8">
    <name type="scientific">Ceratodon purpureus</name>
    <name type="common">Fire moss</name>
    <name type="synonym">Dicranum purpureum</name>
    <dbReference type="NCBI Taxonomy" id="3225"/>
    <lineage>
        <taxon>Eukaryota</taxon>
        <taxon>Viridiplantae</taxon>
        <taxon>Streptophyta</taxon>
        <taxon>Embryophyta</taxon>
        <taxon>Bryophyta</taxon>
        <taxon>Bryophytina</taxon>
        <taxon>Bryopsida</taxon>
        <taxon>Dicranidae</taxon>
        <taxon>Pseudoditrichales</taxon>
        <taxon>Ditrichaceae</taxon>
        <taxon>Ceratodon</taxon>
    </lineage>
</organism>
<accession>A0A8T0I9K6</accession>
<dbReference type="PROSITE" id="PS51683">
    <property type="entry name" value="SAM_OMT_II"/>
    <property type="match status" value="1"/>
</dbReference>
<evidence type="ECO:0000313" key="8">
    <source>
        <dbReference type="Proteomes" id="UP000822688"/>
    </source>
</evidence>
<dbReference type="GO" id="GO:0046983">
    <property type="term" value="F:protein dimerization activity"/>
    <property type="evidence" value="ECO:0007669"/>
    <property type="project" value="InterPro"/>
</dbReference>
<keyword evidence="1" id="KW-0489">Methyltransferase</keyword>
<dbReference type="SUPFAM" id="SSF53335">
    <property type="entry name" value="S-adenosyl-L-methionine-dependent methyltransferases"/>
    <property type="match status" value="1"/>
</dbReference>
<dbReference type="InterPro" id="IPR016461">
    <property type="entry name" value="COMT-like"/>
</dbReference>
<gene>
    <name evidence="7" type="ORF">KC19_4G110200</name>
</gene>
<dbReference type="PIRSF" id="PIRSF005739">
    <property type="entry name" value="O-mtase"/>
    <property type="match status" value="1"/>
</dbReference>
<dbReference type="InterPro" id="IPR029063">
    <property type="entry name" value="SAM-dependent_MTases_sf"/>
</dbReference>
<feature type="domain" description="O-methyltransferase dimerisation" evidence="6">
    <location>
        <begin position="25"/>
        <end position="107"/>
    </location>
</feature>
<reference evidence="7" key="1">
    <citation type="submission" date="2020-06" db="EMBL/GenBank/DDBJ databases">
        <title>WGS assembly of Ceratodon purpureus strain R40.</title>
        <authorList>
            <person name="Carey S.B."/>
            <person name="Jenkins J."/>
            <person name="Shu S."/>
            <person name="Lovell J.T."/>
            <person name="Sreedasyam A."/>
            <person name="Maumus F."/>
            <person name="Tiley G.P."/>
            <person name="Fernandez-Pozo N."/>
            <person name="Barry K."/>
            <person name="Chen C."/>
            <person name="Wang M."/>
            <person name="Lipzen A."/>
            <person name="Daum C."/>
            <person name="Saski C.A."/>
            <person name="Payton A.C."/>
            <person name="Mcbreen J.C."/>
            <person name="Conrad R.E."/>
            <person name="Kollar L.M."/>
            <person name="Olsson S."/>
            <person name="Huttunen S."/>
            <person name="Landis J.B."/>
            <person name="Wickett N.J."/>
            <person name="Johnson M.G."/>
            <person name="Rensing S.A."/>
            <person name="Grimwood J."/>
            <person name="Schmutz J."/>
            <person name="Mcdaniel S.F."/>
        </authorList>
    </citation>
    <scope>NUCLEOTIDE SEQUENCE</scope>
    <source>
        <strain evidence="7">R40</strain>
    </source>
</reference>
<feature type="active site" description="Proton acceptor" evidence="4">
    <location>
        <position position="258"/>
    </location>
</feature>
<proteinExistence type="predicted"/>
<evidence type="ECO:0000256" key="4">
    <source>
        <dbReference type="PIRSR" id="PIRSR005739-1"/>
    </source>
</evidence>
<dbReference type="Pfam" id="PF00891">
    <property type="entry name" value="Methyltransf_2"/>
    <property type="match status" value="1"/>
</dbReference>
<name>A0A8T0I9K6_CERPU</name>
<sequence length="353" mass="38110">MSTAQAEPAMEAFYVLQELNCINSVPMALKAALELGIPDILAGAGPGAVLTPHQIADKLPRKSHDAAQKVGRILRLLAHRGVFAQGEAAGSETHGYGLNDVSKYFVTGSEFELKAYIVLMQRWEMQAPLDYLCGTVEEDADGFVLANGSDLWSYGSANPDFNDVFNAAMRNRSKLLNSVIARYYEGFRDVKCLVDVGGGVGGALAQIVSAHPHIRGRNFDLPHVISTAPQIPGVEHVAGSFFESIPSGDATLLQTVLHDWGDADCITILKNCHKALPENGRVLIREHVIDPSRNSAAKTGAALNVDVLMLGLFQGRGRERTRAEWKCLLGAAGFSQVSFLSLQDLDLIESVKT</sequence>
<dbReference type="InterPro" id="IPR036388">
    <property type="entry name" value="WH-like_DNA-bd_sf"/>
</dbReference>
<dbReference type="GO" id="GO:0008171">
    <property type="term" value="F:O-methyltransferase activity"/>
    <property type="evidence" value="ECO:0007669"/>
    <property type="project" value="InterPro"/>
</dbReference>
<dbReference type="InterPro" id="IPR001077">
    <property type="entry name" value="COMT_C"/>
</dbReference>
<evidence type="ECO:0000259" key="6">
    <source>
        <dbReference type="Pfam" id="PF08100"/>
    </source>
</evidence>
<dbReference type="GO" id="GO:0032259">
    <property type="term" value="P:methylation"/>
    <property type="evidence" value="ECO:0007669"/>
    <property type="project" value="UniProtKB-KW"/>
</dbReference>
<dbReference type="EMBL" id="CM026424">
    <property type="protein sequence ID" value="KAG0579616.1"/>
    <property type="molecule type" value="Genomic_DNA"/>
</dbReference>
<dbReference type="Pfam" id="PF08100">
    <property type="entry name" value="Dimerisation"/>
    <property type="match status" value="1"/>
</dbReference>
<evidence type="ECO:0000256" key="2">
    <source>
        <dbReference type="ARBA" id="ARBA00022679"/>
    </source>
</evidence>
<comment type="caution">
    <text evidence="7">The sequence shown here is derived from an EMBL/GenBank/DDBJ whole genome shotgun (WGS) entry which is preliminary data.</text>
</comment>
<evidence type="ECO:0000259" key="5">
    <source>
        <dbReference type="Pfam" id="PF00891"/>
    </source>
</evidence>
<dbReference type="InterPro" id="IPR012967">
    <property type="entry name" value="COMT_dimerisation"/>
</dbReference>
<feature type="domain" description="O-methyltransferase C-terminal" evidence="5">
    <location>
        <begin position="132"/>
        <end position="335"/>
    </location>
</feature>
<evidence type="ECO:0000313" key="7">
    <source>
        <dbReference type="EMBL" id="KAG0579616.1"/>
    </source>
</evidence>